<name>A0ABU2NW33_9ACTN</name>
<feature type="region of interest" description="Disordered" evidence="1">
    <location>
        <begin position="138"/>
        <end position="171"/>
    </location>
</feature>
<feature type="domain" description="RNA polymerase sigma-70 region 4" evidence="2">
    <location>
        <begin position="94"/>
        <end position="142"/>
    </location>
</feature>
<dbReference type="Proteomes" id="UP001183414">
    <property type="component" value="Unassembled WGS sequence"/>
</dbReference>
<evidence type="ECO:0000259" key="2">
    <source>
        <dbReference type="Pfam" id="PF04545"/>
    </source>
</evidence>
<evidence type="ECO:0000256" key="1">
    <source>
        <dbReference type="SAM" id="MobiDB-lite"/>
    </source>
</evidence>
<evidence type="ECO:0000313" key="4">
    <source>
        <dbReference type="Proteomes" id="UP001183414"/>
    </source>
</evidence>
<evidence type="ECO:0000313" key="3">
    <source>
        <dbReference type="EMBL" id="MDT0380944.1"/>
    </source>
</evidence>
<dbReference type="Gene3D" id="1.10.10.10">
    <property type="entry name" value="Winged helix-like DNA-binding domain superfamily/Winged helix DNA-binding domain"/>
    <property type="match status" value="1"/>
</dbReference>
<dbReference type="InterPro" id="IPR007630">
    <property type="entry name" value="RNA_pol_sigma70_r4"/>
</dbReference>
<sequence>METRQVSQERRRAQEFEAFVAGAGGRLLHAATLLTAEPAEESPLAEDLLVGALARTYADWERLRGDDPYDHARLELAGRFAHNAWRYRRARGGLLGRLAPQERLILVLRLYEGVAEEQVAAALALPVERVRTLCRRATTTLRSRPPAVPEGTSRGNPPAAQSGPAREKVAP</sequence>
<accession>A0ABU2NW33</accession>
<dbReference type="RefSeq" id="WP_311674635.1">
    <property type="nucleotide sequence ID" value="NZ_JAVREQ010000018.1"/>
</dbReference>
<keyword evidence="4" id="KW-1185">Reference proteome</keyword>
<dbReference type="InterPro" id="IPR036388">
    <property type="entry name" value="WH-like_DNA-bd_sf"/>
</dbReference>
<comment type="caution">
    <text evidence="3">The sequence shown here is derived from an EMBL/GenBank/DDBJ whole genome shotgun (WGS) entry which is preliminary data.</text>
</comment>
<organism evidence="3 4">
    <name type="scientific">Streptomyces hazeniae</name>
    <dbReference type="NCBI Taxonomy" id="3075538"/>
    <lineage>
        <taxon>Bacteria</taxon>
        <taxon>Bacillati</taxon>
        <taxon>Actinomycetota</taxon>
        <taxon>Actinomycetes</taxon>
        <taxon>Kitasatosporales</taxon>
        <taxon>Streptomycetaceae</taxon>
        <taxon>Streptomyces</taxon>
    </lineage>
</organism>
<proteinExistence type="predicted"/>
<reference evidence="4" key="1">
    <citation type="submission" date="2023-07" db="EMBL/GenBank/DDBJ databases">
        <title>30 novel species of actinomycetes from the DSMZ collection.</title>
        <authorList>
            <person name="Nouioui I."/>
        </authorList>
    </citation>
    <scope>NUCLEOTIDE SEQUENCE [LARGE SCALE GENOMIC DNA]</scope>
    <source>
        <strain evidence="4">DSM 42041</strain>
    </source>
</reference>
<dbReference type="Pfam" id="PF04545">
    <property type="entry name" value="Sigma70_r4"/>
    <property type="match status" value="1"/>
</dbReference>
<gene>
    <name evidence="3" type="ORF">RM572_19500</name>
</gene>
<protein>
    <submittedName>
        <fullName evidence="3">Sigma factor-like helix-turn-helix DNA-binding protein</fullName>
    </submittedName>
</protein>
<dbReference type="InterPro" id="IPR013324">
    <property type="entry name" value="RNA_pol_sigma_r3/r4-like"/>
</dbReference>
<dbReference type="SUPFAM" id="SSF88659">
    <property type="entry name" value="Sigma3 and sigma4 domains of RNA polymerase sigma factors"/>
    <property type="match status" value="1"/>
</dbReference>
<dbReference type="EMBL" id="JAVREQ010000018">
    <property type="protein sequence ID" value="MDT0380944.1"/>
    <property type="molecule type" value="Genomic_DNA"/>
</dbReference>